<protein>
    <submittedName>
        <fullName evidence="2">Uncharacterized protein</fullName>
    </submittedName>
</protein>
<feature type="compositionally biased region" description="Polar residues" evidence="1">
    <location>
        <begin position="35"/>
        <end position="46"/>
    </location>
</feature>
<feature type="region of interest" description="Disordered" evidence="1">
    <location>
        <begin position="1"/>
        <end position="87"/>
    </location>
</feature>
<feature type="compositionally biased region" description="Low complexity" evidence="1">
    <location>
        <begin position="59"/>
        <end position="87"/>
    </location>
</feature>
<evidence type="ECO:0000256" key="1">
    <source>
        <dbReference type="SAM" id="MobiDB-lite"/>
    </source>
</evidence>
<keyword evidence="3" id="KW-1185">Reference proteome</keyword>
<name>A0A3N4HLV0_ASCIM</name>
<sequence length="288" mass="32136">MHPTRSLTPPASRLGRRYYVDNSMQTDMKPIAIKNTGTKTKASNAKGNKMASKERPKVSLSESASASPLSSDNATNSPSSSTTLSNSAEDLTDEQIWELELCLVKQIPIAASLRRTFSQVFPGKELTEDQKNDAVDTFGAASLVPRYRWSFDTEKKVLIEVEWPDYDFPGSITLKVGDSLPSYGFAHILHGKDENFASWGVSGDKLLGYLLAVLESSKPQYKCRDGSYWLPAKFLPPVIYADGTIEHRKEKPRWVKFAPGSKTLPNTIITAMPKSEEPTEREFVEKYY</sequence>
<evidence type="ECO:0000313" key="3">
    <source>
        <dbReference type="Proteomes" id="UP000275078"/>
    </source>
</evidence>
<organism evidence="2 3">
    <name type="scientific">Ascobolus immersus RN42</name>
    <dbReference type="NCBI Taxonomy" id="1160509"/>
    <lineage>
        <taxon>Eukaryota</taxon>
        <taxon>Fungi</taxon>
        <taxon>Dikarya</taxon>
        <taxon>Ascomycota</taxon>
        <taxon>Pezizomycotina</taxon>
        <taxon>Pezizomycetes</taxon>
        <taxon>Pezizales</taxon>
        <taxon>Ascobolaceae</taxon>
        <taxon>Ascobolus</taxon>
    </lineage>
</organism>
<accession>A0A3N4HLV0</accession>
<dbReference type="EMBL" id="ML119779">
    <property type="protein sequence ID" value="RPA74815.1"/>
    <property type="molecule type" value="Genomic_DNA"/>
</dbReference>
<dbReference type="Proteomes" id="UP000275078">
    <property type="component" value="Unassembled WGS sequence"/>
</dbReference>
<proteinExistence type="predicted"/>
<reference evidence="2 3" key="1">
    <citation type="journal article" date="2018" name="Nat. Ecol. Evol.">
        <title>Pezizomycetes genomes reveal the molecular basis of ectomycorrhizal truffle lifestyle.</title>
        <authorList>
            <person name="Murat C."/>
            <person name="Payen T."/>
            <person name="Noel B."/>
            <person name="Kuo A."/>
            <person name="Morin E."/>
            <person name="Chen J."/>
            <person name="Kohler A."/>
            <person name="Krizsan K."/>
            <person name="Balestrini R."/>
            <person name="Da Silva C."/>
            <person name="Montanini B."/>
            <person name="Hainaut M."/>
            <person name="Levati E."/>
            <person name="Barry K.W."/>
            <person name="Belfiori B."/>
            <person name="Cichocki N."/>
            <person name="Clum A."/>
            <person name="Dockter R.B."/>
            <person name="Fauchery L."/>
            <person name="Guy J."/>
            <person name="Iotti M."/>
            <person name="Le Tacon F."/>
            <person name="Lindquist E.A."/>
            <person name="Lipzen A."/>
            <person name="Malagnac F."/>
            <person name="Mello A."/>
            <person name="Molinier V."/>
            <person name="Miyauchi S."/>
            <person name="Poulain J."/>
            <person name="Riccioni C."/>
            <person name="Rubini A."/>
            <person name="Sitrit Y."/>
            <person name="Splivallo R."/>
            <person name="Traeger S."/>
            <person name="Wang M."/>
            <person name="Zifcakova L."/>
            <person name="Wipf D."/>
            <person name="Zambonelli A."/>
            <person name="Paolocci F."/>
            <person name="Nowrousian M."/>
            <person name="Ottonello S."/>
            <person name="Baldrian P."/>
            <person name="Spatafora J.W."/>
            <person name="Henrissat B."/>
            <person name="Nagy L.G."/>
            <person name="Aury J.M."/>
            <person name="Wincker P."/>
            <person name="Grigoriev I.V."/>
            <person name="Bonfante P."/>
            <person name="Martin F.M."/>
        </authorList>
    </citation>
    <scope>NUCLEOTIDE SEQUENCE [LARGE SCALE GENOMIC DNA]</scope>
    <source>
        <strain evidence="2 3">RN42</strain>
    </source>
</reference>
<evidence type="ECO:0000313" key="2">
    <source>
        <dbReference type="EMBL" id="RPA74815.1"/>
    </source>
</evidence>
<dbReference type="AlphaFoldDB" id="A0A3N4HLV0"/>
<gene>
    <name evidence="2" type="ORF">BJ508DRAFT_312500</name>
</gene>